<dbReference type="AlphaFoldDB" id="A0A1B2EH89"/>
<protein>
    <recommendedName>
        <fullName evidence="1">AAA+ ATPase domain-containing protein</fullName>
    </recommendedName>
</protein>
<dbReference type="InterPro" id="IPR003593">
    <property type="entry name" value="AAA+_ATPase"/>
</dbReference>
<evidence type="ECO:0000259" key="1">
    <source>
        <dbReference type="SMART" id="SM00382"/>
    </source>
</evidence>
<dbReference type="SUPFAM" id="SSF52540">
    <property type="entry name" value="P-loop containing nucleoside triphosphate hydrolases"/>
    <property type="match status" value="1"/>
</dbReference>
<feature type="domain" description="AAA+ ATPase" evidence="1">
    <location>
        <begin position="60"/>
        <end position="208"/>
    </location>
</feature>
<sequence length="354" mass="40184">MLAGLNVDALRAHRAERSKVIIDQAEKHRRIKALIIMNTRVDEVLDQLEFLMASSGGSAEQTALLLAAPTRAGKTTILKLFVALNPPIREGRSIIRPVLFVPTPAKPLVNDLAAAMLTALGDPDPTQGTEKERLRRIYELVARQKIRVIIFDELQHLINRENDKVNHESGDWIKQQINDLGCAFVLAGTERVMRLFVLNDQLPGRLDDPVFEMRSFHADDPKDFEDNRGYLANWDKEIVACGALRECSNLANKEFATRILLASQGWPGFEAKLIHATSKLAILNGDSRIHLHHFERVFDRLSLLMKRAGTNPFRGNIPRSTEIWLDDESFEIVLERYEEERRSKLNLTSRSARI</sequence>
<dbReference type="Pfam" id="PF05621">
    <property type="entry name" value="TniB"/>
    <property type="match status" value="1"/>
</dbReference>
<dbReference type="SMART" id="SM00382">
    <property type="entry name" value="AAA"/>
    <property type="match status" value="1"/>
</dbReference>
<dbReference type="OrthoDB" id="7586206at2"/>
<name>A0A1B2EH89_9HYPH</name>
<evidence type="ECO:0000313" key="2">
    <source>
        <dbReference type="EMBL" id="ANY79232.1"/>
    </source>
</evidence>
<organism evidence="2">
    <name type="scientific">Microvirga ossetica</name>
    <dbReference type="NCBI Taxonomy" id="1882682"/>
    <lineage>
        <taxon>Bacteria</taxon>
        <taxon>Pseudomonadati</taxon>
        <taxon>Pseudomonadota</taxon>
        <taxon>Alphaproteobacteria</taxon>
        <taxon>Hyphomicrobiales</taxon>
        <taxon>Methylobacteriaceae</taxon>
        <taxon>Microvirga</taxon>
    </lineage>
</organism>
<accession>A0A1B2EH89</accession>
<gene>
    <name evidence="2" type="ORF">BB934_14230</name>
</gene>
<dbReference type="InterPro" id="IPR027417">
    <property type="entry name" value="P-loop_NTPase"/>
</dbReference>
<dbReference type="RefSeq" id="WP_099510235.1">
    <property type="nucleotide sequence ID" value="NZ_CP016616.1"/>
</dbReference>
<dbReference type="InterPro" id="IPR008868">
    <property type="entry name" value="TniB"/>
</dbReference>
<dbReference type="Gene3D" id="3.40.50.300">
    <property type="entry name" value="P-loop containing nucleotide triphosphate hydrolases"/>
    <property type="match status" value="1"/>
</dbReference>
<dbReference type="KEGG" id="moc:BB934_14230"/>
<reference evidence="2" key="1">
    <citation type="submission" date="2016-07" db="EMBL/GenBank/DDBJ databases">
        <title>Microvirga ossetica sp. nov. a new species of rhizobia isolated from root nodules of the legume species Vicia alpestris Steven originated from North Ossetia region in the Caucasus.</title>
        <authorList>
            <person name="Safronova V.I."/>
            <person name="Kuznetsova I.G."/>
            <person name="Sazanova A.L."/>
            <person name="Belimov A."/>
            <person name="Andronov E."/>
            <person name="Osledkin Y.S."/>
            <person name="Onishchuk O.P."/>
            <person name="Kurchak O.N."/>
            <person name="Shaposhnikov A.I."/>
            <person name="Willems A."/>
            <person name="Tikhonovich I.A."/>
        </authorList>
    </citation>
    <scope>NUCLEOTIDE SEQUENCE [LARGE SCALE GENOMIC DNA]</scope>
    <source>
        <strain evidence="2">V5/3M</strain>
    </source>
</reference>
<proteinExistence type="predicted"/>
<dbReference type="EMBL" id="CP016616">
    <property type="protein sequence ID" value="ANY79232.1"/>
    <property type="molecule type" value="Genomic_DNA"/>
</dbReference>